<dbReference type="Proteomes" id="UP000236752">
    <property type="component" value="Unassembled WGS sequence"/>
</dbReference>
<feature type="transmembrane region" description="Helical" evidence="6">
    <location>
        <begin position="129"/>
        <end position="148"/>
    </location>
</feature>
<dbReference type="GO" id="GO:0016020">
    <property type="term" value="C:membrane"/>
    <property type="evidence" value="ECO:0007669"/>
    <property type="project" value="UniProtKB-SubCell"/>
</dbReference>
<evidence type="ECO:0000256" key="2">
    <source>
        <dbReference type="ARBA" id="ARBA00009853"/>
    </source>
</evidence>
<dbReference type="EMBL" id="FNUZ01000002">
    <property type="protein sequence ID" value="SEG11408.1"/>
    <property type="molecule type" value="Genomic_DNA"/>
</dbReference>
<sequence>MTKPDMNSKSPIAGILWMVMTGICFVMVTALVKTLGGSVPAAQSAFLRYVLGLVFLLPIWRELLQTRLTKRQLGLFGIRGAVHAVGVAFWFFAMSRIPIAEVTAMNYLTPVFVTILAAFFLGEKLAIRRILAIVAALAGAALILRPGFRVLDPGHLAMLGTATMFSASYLIAKVVSDELDAKMVVAMLSITVPIGLLPLALMDWITPNFTQVFILFGVALFATVGHYTMTRAFAAAPVSVTQPVTFLQLVWSVIIGALFFAEPPDSFVIAGGAVIMAAVSFITWREARAKKRAVTPLVNATKG</sequence>
<protein>
    <submittedName>
        <fullName evidence="8">Threonine/homoserine efflux transporter RhtA</fullName>
    </submittedName>
</protein>
<feature type="transmembrane region" description="Helical" evidence="6">
    <location>
        <begin position="240"/>
        <end position="261"/>
    </location>
</feature>
<dbReference type="Gene3D" id="1.10.3730.20">
    <property type="match status" value="2"/>
</dbReference>
<dbReference type="PANTHER" id="PTHR22911">
    <property type="entry name" value="ACYL-MALONYL CONDENSING ENZYME-RELATED"/>
    <property type="match status" value="1"/>
</dbReference>
<feature type="transmembrane region" description="Helical" evidence="6">
    <location>
        <begin position="73"/>
        <end position="92"/>
    </location>
</feature>
<evidence type="ECO:0000256" key="4">
    <source>
        <dbReference type="ARBA" id="ARBA00022989"/>
    </source>
</evidence>
<evidence type="ECO:0000313" key="9">
    <source>
        <dbReference type="Proteomes" id="UP000236752"/>
    </source>
</evidence>
<evidence type="ECO:0000313" key="8">
    <source>
        <dbReference type="EMBL" id="SEG11408.1"/>
    </source>
</evidence>
<accession>A0A1H5XI25</accession>
<keyword evidence="5 6" id="KW-0472">Membrane</keyword>
<feature type="domain" description="EamA" evidence="7">
    <location>
        <begin position="153"/>
        <end position="283"/>
    </location>
</feature>
<evidence type="ECO:0000256" key="5">
    <source>
        <dbReference type="ARBA" id="ARBA00023136"/>
    </source>
</evidence>
<evidence type="ECO:0000256" key="1">
    <source>
        <dbReference type="ARBA" id="ARBA00004141"/>
    </source>
</evidence>
<feature type="transmembrane region" description="Helical" evidence="6">
    <location>
        <begin position="184"/>
        <end position="202"/>
    </location>
</feature>
<reference evidence="8 9" key="1">
    <citation type="submission" date="2016-10" db="EMBL/GenBank/DDBJ databases">
        <authorList>
            <person name="de Groot N.N."/>
        </authorList>
    </citation>
    <scope>NUCLEOTIDE SEQUENCE [LARGE SCALE GENOMIC DNA]</scope>
    <source>
        <strain evidence="8 9">DSM 26915</strain>
    </source>
</reference>
<evidence type="ECO:0000259" key="7">
    <source>
        <dbReference type="Pfam" id="PF00892"/>
    </source>
</evidence>
<dbReference type="PANTHER" id="PTHR22911:SF6">
    <property type="entry name" value="SOLUTE CARRIER FAMILY 35 MEMBER G1"/>
    <property type="match status" value="1"/>
</dbReference>
<keyword evidence="9" id="KW-1185">Reference proteome</keyword>
<comment type="subcellular location">
    <subcellularLocation>
        <location evidence="1">Membrane</location>
        <topology evidence="1">Multi-pass membrane protein</topology>
    </subcellularLocation>
</comment>
<organism evidence="8 9">
    <name type="scientific">Thalassococcus halodurans</name>
    <dbReference type="NCBI Taxonomy" id="373675"/>
    <lineage>
        <taxon>Bacteria</taxon>
        <taxon>Pseudomonadati</taxon>
        <taxon>Pseudomonadota</taxon>
        <taxon>Alphaproteobacteria</taxon>
        <taxon>Rhodobacterales</taxon>
        <taxon>Roseobacteraceae</taxon>
        <taxon>Thalassococcus</taxon>
    </lineage>
</organism>
<feature type="domain" description="EamA" evidence="7">
    <location>
        <begin position="13"/>
        <end position="144"/>
    </location>
</feature>
<comment type="similarity">
    <text evidence="2">Belongs to the drug/metabolite transporter (DMT) superfamily. 10 TMS drug/metabolite exporter (DME) (TC 2.A.7.3) family.</text>
</comment>
<dbReference type="SUPFAM" id="SSF103481">
    <property type="entry name" value="Multidrug resistance efflux transporter EmrE"/>
    <property type="match status" value="2"/>
</dbReference>
<feature type="transmembrane region" description="Helical" evidence="6">
    <location>
        <begin position="267"/>
        <end position="284"/>
    </location>
</feature>
<dbReference type="Pfam" id="PF00892">
    <property type="entry name" value="EamA"/>
    <property type="match status" value="2"/>
</dbReference>
<feature type="transmembrane region" description="Helical" evidence="6">
    <location>
        <begin position="12"/>
        <end position="32"/>
    </location>
</feature>
<feature type="transmembrane region" description="Helical" evidence="6">
    <location>
        <begin position="208"/>
        <end position="228"/>
    </location>
</feature>
<feature type="transmembrane region" description="Helical" evidence="6">
    <location>
        <begin position="154"/>
        <end position="172"/>
    </location>
</feature>
<dbReference type="RefSeq" id="WP_234994724.1">
    <property type="nucleotide sequence ID" value="NZ_FNUZ01000002.1"/>
</dbReference>
<proteinExistence type="inferred from homology"/>
<gene>
    <name evidence="8" type="ORF">SAMN04488045_1895</name>
</gene>
<dbReference type="InterPro" id="IPR000620">
    <property type="entry name" value="EamA_dom"/>
</dbReference>
<keyword evidence="4 6" id="KW-1133">Transmembrane helix</keyword>
<evidence type="ECO:0000256" key="3">
    <source>
        <dbReference type="ARBA" id="ARBA00022692"/>
    </source>
</evidence>
<feature type="transmembrane region" description="Helical" evidence="6">
    <location>
        <begin position="44"/>
        <end position="61"/>
    </location>
</feature>
<feature type="transmembrane region" description="Helical" evidence="6">
    <location>
        <begin position="104"/>
        <end position="122"/>
    </location>
</feature>
<name>A0A1H5XI25_9RHOB</name>
<evidence type="ECO:0000256" key="6">
    <source>
        <dbReference type="SAM" id="Phobius"/>
    </source>
</evidence>
<dbReference type="AlphaFoldDB" id="A0A1H5XI25"/>
<dbReference type="InterPro" id="IPR037185">
    <property type="entry name" value="EmrE-like"/>
</dbReference>
<keyword evidence="3 6" id="KW-0812">Transmembrane</keyword>